<dbReference type="PANTHER" id="PTHR33116">
    <property type="entry name" value="REVERSE TRANSCRIPTASE ZINC-BINDING DOMAIN-CONTAINING PROTEIN-RELATED-RELATED"/>
    <property type="match status" value="1"/>
</dbReference>
<feature type="domain" description="Reverse transcriptase zinc-binding" evidence="1">
    <location>
        <begin position="227"/>
        <end position="311"/>
    </location>
</feature>
<dbReference type="Proteomes" id="UP000554482">
    <property type="component" value="Unassembled WGS sequence"/>
</dbReference>
<dbReference type="Pfam" id="PF13966">
    <property type="entry name" value="zf-RVT"/>
    <property type="match status" value="1"/>
</dbReference>
<evidence type="ECO:0000259" key="1">
    <source>
        <dbReference type="Pfam" id="PF13966"/>
    </source>
</evidence>
<dbReference type="OrthoDB" id="1724700at2759"/>
<comment type="caution">
    <text evidence="2">The sequence shown here is derived from an EMBL/GenBank/DDBJ whole genome shotgun (WGS) entry which is preliminary data.</text>
</comment>
<proteinExistence type="predicted"/>
<dbReference type="EMBL" id="JABWDY010015256">
    <property type="protein sequence ID" value="KAF5196978.1"/>
    <property type="molecule type" value="Genomic_DNA"/>
</dbReference>
<evidence type="ECO:0000313" key="3">
    <source>
        <dbReference type="Proteomes" id="UP000554482"/>
    </source>
</evidence>
<dbReference type="PANTHER" id="PTHR33116:SF78">
    <property type="entry name" value="OS12G0587133 PROTEIN"/>
    <property type="match status" value="1"/>
</dbReference>
<organism evidence="2 3">
    <name type="scientific">Thalictrum thalictroides</name>
    <name type="common">Rue-anemone</name>
    <name type="synonym">Anemone thalictroides</name>
    <dbReference type="NCBI Taxonomy" id="46969"/>
    <lineage>
        <taxon>Eukaryota</taxon>
        <taxon>Viridiplantae</taxon>
        <taxon>Streptophyta</taxon>
        <taxon>Embryophyta</taxon>
        <taxon>Tracheophyta</taxon>
        <taxon>Spermatophyta</taxon>
        <taxon>Magnoliopsida</taxon>
        <taxon>Ranunculales</taxon>
        <taxon>Ranunculaceae</taxon>
        <taxon>Thalictroideae</taxon>
        <taxon>Thalictrum</taxon>
    </lineage>
</organism>
<evidence type="ECO:0000313" key="2">
    <source>
        <dbReference type="EMBL" id="KAF5196978.1"/>
    </source>
</evidence>
<gene>
    <name evidence="2" type="ORF">FRX31_013435</name>
</gene>
<dbReference type="AlphaFoldDB" id="A0A7J6WJ45"/>
<name>A0A7J6WJ45_THATH</name>
<dbReference type="InterPro" id="IPR026960">
    <property type="entry name" value="RVT-Znf"/>
</dbReference>
<keyword evidence="3" id="KW-1185">Reference proteome</keyword>
<accession>A0A7J6WJ45</accession>
<protein>
    <recommendedName>
        <fullName evidence="1">Reverse transcriptase zinc-binding domain-containing protein</fullName>
    </recommendedName>
</protein>
<sequence>MSVVRGQPGPTHLLYADDIIVFANGDLKGIKFLWKTIEAYQSSAGQMVSVQKSKAFYGSVGGIKKPKEEGGLGIRRLADINLAMQMKITWRMITTSEPWAVYIQKKYKMLDGGWIQYHKTFSIWKGIQWALKEMQPFLAWQIGRGRNVDVWKDAWTSEHSVYDRVKNLNWKAYNSKVESLIVDGDWSFPLEVIQVFEHLGTDLHLLDQPSGEENDTRIWKPEKNGVFTVKSDVDVIRSKNEKPWWRNFVWNKCLHPKIAGLLWKIMQGAVATDDKIKQRGIRMASRCCACQEQEDSLDHILWECYKARQLWDWLLDLFEVRTQHFHCKNIVAAATHCSSYVKQLWTAACGHAIVQIWKHIMVIFEDKLYMIRSSYKSCSRMHNGY</sequence>
<reference evidence="2 3" key="1">
    <citation type="submission" date="2020-06" db="EMBL/GenBank/DDBJ databases">
        <title>Transcriptomic and genomic resources for Thalictrum thalictroides and T. hernandezii: Facilitating candidate gene discovery in an emerging model plant lineage.</title>
        <authorList>
            <person name="Arias T."/>
            <person name="Riano-Pachon D.M."/>
            <person name="Di Stilio V.S."/>
        </authorList>
    </citation>
    <scope>NUCLEOTIDE SEQUENCE [LARGE SCALE GENOMIC DNA]</scope>
    <source>
        <strain evidence="3">cv. WT478/WT964</strain>
        <tissue evidence="2">Leaves</tissue>
    </source>
</reference>